<proteinExistence type="predicted"/>
<evidence type="ECO:0000256" key="1">
    <source>
        <dbReference type="ARBA" id="ARBA00007789"/>
    </source>
</evidence>
<dbReference type="GO" id="GO:0005829">
    <property type="term" value="C:cytosol"/>
    <property type="evidence" value="ECO:0007669"/>
    <property type="project" value="TreeGrafter"/>
</dbReference>
<dbReference type="Pfam" id="PF00296">
    <property type="entry name" value="Bac_luciferase"/>
    <property type="match status" value="1"/>
</dbReference>
<evidence type="ECO:0000313" key="3">
    <source>
        <dbReference type="EMBL" id="WAA11775.1"/>
    </source>
</evidence>
<dbReference type="InterPro" id="IPR011251">
    <property type="entry name" value="Luciferase-like_dom"/>
</dbReference>
<accession>A0A9E8RWI0</accession>
<dbReference type="KEGG" id="fhl:OE105_09100"/>
<dbReference type="FunFam" id="3.20.20.30:FF:000002">
    <property type="entry name" value="LLM class flavin-dependent oxidoreductase"/>
    <property type="match status" value="1"/>
</dbReference>
<dbReference type="PANTHER" id="PTHR30137:SF19">
    <property type="entry name" value="LUCIFERASE-LIKE MONOOXYGENASE"/>
    <property type="match status" value="1"/>
</dbReference>
<dbReference type="RefSeq" id="WP_275419895.1">
    <property type="nucleotide sequence ID" value="NZ_CP106877.1"/>
</dbReference>
<dbReference type="Proteomes" id="UP001164726">
    <property type="component" value="Chromosome"/>
</dbReference>
<evidence type="ECO:0000313" key="4">
    <source>
        <dbReference type="Proteomes" id="UP001164726"/>
    </source>
</evidence>
<dbReference type="GO" id="GO:0016705">
    <property type="term" value="F:oxidoreductase activity, acting on paired donors, with incorporation or reduction of molecular oxygen"/>
    <property type="evidence" value="ECO:0007669"/>
    <property type="project" value="InterPro"/>
</dbReference>
<dbReference type="PANTHER" id="PTHR30137">
    <property type="entry name" value="LUCIFERASE-LIKE MONOOXYGENASE"/>
    <property type="match status" value="1"/>
</dbReference>
<dbReference type="InterPro" id="IPR050766">
    <property type="entry name" value="Bact_Lucif_Oxidored"/>
</dbReference>
<feature type="domain" description="Luciferase-like" evidence="2">
    <location>
        <begin position="15"/>
        <end position="302"/>
    </location>
</feature>
<dbReference type="SUPFAM" id="SSF51679">
    <property type="entry name" value="Bacterial luciferase-like"/>
    <property type="match status" value="1"/>
</dbReference>
<sequence>MSLSLSILDQSPISEGKTARDALNETVELAVRADMWGYKRFWVSEHHDSDSLAGSSPEVLAAYLIAKTKKIRIGSGGVMLSHYSPYKVAENFRVLESLAPGRIDLGIGRAPGGMPRSTIALNDSRSRGLDKYPKKVDELLQYLHDDLPQEHPLYGLKASPITETKPDVWMLGSSEEGAKLAAKMGLPYAFAHFINGEGGDKIMESYLNHFQPSSYYKRPKNIVAVFAICAETDQEAERIASSLDYSLLMVGYHNETKGTPSPEKALSYPYRPYELARIRENRKRMIIGSPRKVKEELYRLSERYRTNEVMLVSITFDFKDKLKSFELIAKELLS</sequence>
<gene>
    <name evidence="3" type="ORF">OE105_09100</name>
</gene>
<keyword evidence="4" id="KW-1185">Reference proteome</keyword>
<dbReference type="AlphaFoldDB" id="A0A9E8RWI0"/>
<dbReference type="Gene3D" id="3.20.20.30">
    <property type="entry name" value="Luciferase-like domain"/>
    <property type="match status" value="1"/>
</dbReference>
<protein>
    <submittedName>
        <fullName evidence="3">LLM class flavin-dependent oxidoreductase</fullName>
    </submittedName>
</protein>
<evidence type="ECO:0000259" key="2">
    <source>
        <dbReference type="Pfam" id="PF00296"/>
    </source>
</evidence>
<dbReference type="EMBL" id="CP106877">
    <property type="protein sequence ID" value="WAA11775.1"/>
    <property type="molecule type" value="Genomic_DNA"/>
</dbReference>
<name>A0A9E8RWI0_9BACI</name>
<organism evidence="3 4">
    <name type="scientific">Fervidibacillus halotolerans</name>
    <dbReference type="NCBI Taxonomy" id="2980027"/>
    <lineage>
        <taxon>Bacteria</taxon>
        <taxon>Bacillati</taxon>
        <taxon>Bacillota</taxon>
        <taxon>Bacilli</taxon>
        <taxon>Bacillales</taxon>
        <taxon>Bacillaceae</taxon>
        <taxon>Fervidibacillus</taxon>
    </lineage>
</organism>
<dbReference type="InterPro" id="IPR019949">
    <property type="entry name" value="CmoO-like"/>
</dbReference>
<dbReference type="NCBIfam" id="TIGR03558">
    <property type="entry name" value="oxido_grp_1"/>
    <property type="match status" value="1"/>
</dbReference>
<reference evidence="3" key="1">
    <citation type="submission" date="2022-09" db="EMBL/GenBank/DDBJ databases">
        <title>Complete Genomes of Fervidibacillus albus and Fervidibacillus halotolerans isolated from tidal flat sediments.</title>
        <authorList>
            <person name="Kwon K.K."/>
            <person name="Yang S.-H."/>
            <person name="Park M.J."/>
            <person name="Oh H.-M."/>
        </authorList>
    </citation>
    <scope>NUCLEOTIDE SEQUENCE</scope>
    <source>
        <strain evidence="3">MEBiC13594</strain>
    </source>
</reference>
<comment type="similarity">
    <text evidence="1">To bacterial alkanal monooxygenase alpha and beta chains.</text>
</comment>
<dbReference type="InterPro" id="IPR036661">
    <property type="entry name" value="Luciferase-like_sf"/>
</dbReference>